<evidence type="ECO:0000313" key="2">
    <source>
        <dbReference type="EMBL" id="MCX2836713.1"/>
    </source>
</evidence>
<dbReference type="PROSITE" id="PS51228">
    <property type="entry name" value="ACB_2"/>
    <property type="match status" value="1"/>
</dbReference>
<comment type="caution">
    <text evidence="2">The sequence shown here is derived from an EMBL/GenBank/DDBJ whole genome shotgun (WGS) entry which is preliminary data.</text>
</comment>
<dbReference type="InterPro" id="IPR014352">
    <property type="entry name" value="FERM/acyl-CoA-bd_prot_sf"/>
</dbReference>
<dbReference type="InterPro" id="IPR000582">
    <property type="entry name" value="Acyl-CoA-binding_protein"/>
</dbReference>
<evidence type="ECO:0000259" key="1">
    <source>
        <dbReference type="PROSITE" id="PS51228"/>
    </source>
</evidence>
<dbReference type="Gene3D" id="1.20.80.10">
    <property type="match status" value="1"/>
</dbReference>
<dbReference type="GO" id="GO:0000062">
    <property type="term" value="F:fatty-acyl-CoA binding"/>
    <property type="evidence" value="ECO:0007669"/>
    <property type="project" value="InterPro"/>
</dbReference>
<dbReference type="SUPFAM" id="SSF47027">
    <property type="entry name" value="Acyl-CoA binding protein"/>
    <property type="match status" value="1"/>
</dbReference>
<protein>
    <submittedName>
        <fullName evidence="2">Acyl-CoA-binding protein</fullName>
    </submittedName>
</protein>
<dbReference type="InterPro" id="IPR035984">
    <property type="entry name" value="Acyl-CoA-binding_sf"/>
</dbReference>
<feature type="domain" description="ACB" evidence="1">
    <location>
        <begin position="6"/>
        <end position="88"/>
    </location>
</feature>
<reference evidence="2" key="1">
    <citation type="submission" date="2022-11" db="EMBL/GenBank/DDBJ databases">
        <title>Salinimicrobium profundisediminis sp. nov., isolated from deep-sea sediment of the Mariana Trench.</title>
        <authorList>
            <person name="Fu H."/>
        </authorList>
    </citation>
    <scope>NUCLEOTIDE SEQUENCE</scope>
    <source>
        <strain evidence="2">MT39</strain>
    </source>
</reference>
<organism evidence="2 3">
    <name type="scientific">Salinimicrobium profundisediminis</name>
    <dbReference type="NCBI Taxonomy" id="2994553"/>
    <lineage>
        <taxon>Bacteria</taxon>
        <taxon>Pseudomonadati</taxon>
        <taxon>Bacteroidota</taxon>
        <taxon>Flavobacteriia</taxon>
        <taxon>Flavobacteriales</taxon>
        <taxon>Flavobacteriaceae</taxon>
        <taxon>Salinimicrobium</taxon>
    </lineage>
</organism>
<sequence length="88" mass="10117">MTPEEVDREFLRAYEKASRTSQKLPPDLMLKLYAYYKQATKHSQAYIPSGNSDLKNAFKLNALLQVKGLTVLEAKEAYIQLVEENIHD</sequence>
<dbReference type="Pfam" id="PF00887">
    <property type="entry name" value="ACBP"/>
    <property type="match status" value="1"/>
</dbReference>
<dbReference type="EMBL" id="JAPJDA010000001">
    <property type="protein sequence ID" value="MCX2836713.1"/>
    <property type="molecule type" value="Genomic_DNA"/>
</dbReference>
<accession>A0A9X3CU12</accession>
<dbReference type="AlphaFoldDB" id="A0A9X3CU12"/>
<name>A0A9X3CU12_9FLAO</name>
<gene>
    <name evidence="2" type="ORF">OQ279_00995</name>
</gene>
<proteinExistence type="predicted"/>
<dbReference type="Proteomes" id="UP001148482">
    <property type="component" value="Unassembled WGS sequence"/>
</dbReference>
<evidence type="ECO:0000313" key="3">
    <source>
        <dbReference type="Proteomes" id="UP001148482"/>
    </source>
</evidence>
<keyword evidence="3" id="KW-1185">Reference proteome</keyword>